<dbReference type="RefSeq" id="WP_213414067.1">
    <property type="nucleotide sequence ID" value="NZ_BOVK01000076.1"/>
</dbReference>
<feature type="domain" description="Aminoacyl-tRNA synthetase class II (G/ P/ S/T)" evidence="1">
    <location>
        <begin position="235"/>
        <end position="404"/>
    </location>
</feature>
<keyword evidence="3" id="KW-1185">Reference proteome</keyword>
<dbReference type="InterPro" id="IPR002314">
    <property type="entry name" value="aa-tRNA-synt_IIb"/>
</dbReference>
<comment type="caution">
    <text evidence="2">The sequence shown here is derived from an EMBL/GenBank/DDBJ whole genome shotgun (WGS) entry which is preliminary data.</text>
</comment>
<gene>
    <name evidence="2" type="ORF">XYCOK13_40940</name>
</gene>
<dbReference type="EMBL" id="BOVK01000076">
    <property type="protein sequence ID" value="GIQ71270.1"/>
    <property type="molecule type" value="Genomic_DNA"/>
</dbReference>
<evidence type="ECO:0000259" key="1">
    <source>
        <dbReference type="Pfam" id="PF00587"/>
    </source>
</evidence>
<accession>A0A8J4M4K5</accession>
<dbReference type="AlphaFoldDB" id="A0A8J4M4K5"/>
<evidence type="ECO:0000313" key="3">
    <source>
        <dbReference type="Proteomes" id="UP000677918"/>
    </source>
</evidence>
<proteinExistence type="predicted"/>
<organism evidence="2 3">
    <name type="scientific">Xylanibacillus composti</name>
    <dbReference type="NCBI Taxonomy" id="1572762"/>
    <lineage>
        <taxon>Bacteria</taxon>
        <taxon>Bacillati</taxon>
        <taxon>Bacillota</taxon>
        <taxon>Bacilli</taxon>
        <taxon>Bacillales</taxon>
        <taxon>Paenibacillaceae</taxon>
        <taxon>Xylanibacillus</taxon>
    </lineage>
</organism>
<dbReference type="Proteomes" id="UP000677918">
    <property type="component" value="Unassembled WGS sequence"/>
</dbReference>
<dbReference type="GO" id="GO:0005524">
    <property type="term" value="F:ATP binding"/>
    <property type="evidence" value="ECO:0007669"/>
    <property type="project" value="InterPro"/>
</dbReference>
<dbReference type="SUPFAM" id="SSF55681">
    <property type="entry name" value="Class II aaRS and biotin synthetases"/>
    <property type="match status" value="1"/>
</dbReference>
<dbReference type="GO" id="GO:0140096">
    <property type="term" value="F:catalytic activity, acting on a protein"/>
    <property type="evidence" value="ECO:0007669"/>
    <property type="project" value="UniProtKB-ARBA"/>
</dbReference>
<protein>
    <recommendedName>
        <fullName evidence="1">Aminoacyl-tRNA synthetase class II (G/ P/ S/T) domain-containing protein</fullName>
    </recommendedName>
</protein>
<sequence>MRLEVDCPVTHAEVKKTLQYQLRFYFPEITSVTFQDNQRVVLESETPLPEQKVKASIEKSLRKFARINERIQSKVLFDSDSDQAQAYTEQHAPETLQASFLESVDSLLQQLQAGTGRMGEPMFGEQTYKVRPGLNVYANETAVVLDALDRFFMTVLQKAFHAEEMKPPSMISSSVVDRAGYFKTGCQHISFVSPISNDPEVFDEFLPFWSDASDENGICHDERLRQYTKVPKDILTPAICLHSYPLFENRKIESGEMVTLSMSGSVFRDESGNLNNEERLNEFKMREGIFFGARDKLIGIHPGLVALFVMCGHAFGFRYKIETANDIFFDENAMQQLLSQLVSDNKIELSVYSEEKQKYIAIASLNKHHQHFSKNFNINDTNDQPVDTMCIAFGLSRFVYLMMERVKREGLHAFTQSLLAKRKEIDSWNGVKEWKPVAQLEG</sequence>
<dbReference type="GO" id="GO:0004812">
    <property type="term" value="F:aminoacyl-tRNA ligase activity"/>
    <property type="evidence" value="ECO:0007669"/>
    <property type="project" value="InterPro"/>
</dbReference>
<reference evidence="2" key="1">
    <citation type="submission" date="2021-04" db="EMBL/GenBank/DDBJ databases">
        <title>Draft genome sequence of Xylanibacillus composti strain K13.</title>
        <authorList>
            <person name="Uke A."/>
            <person name="Chhe C."/>
            <person name="Baramee S."/>
            <person name="Kosugi A."/>
        </authorList>
    </citation>
    <scope>NUCLEOTIDE SEQUENCE</scope>
    <source>
        <strain evidence="2">K13</strain>
    </source>
</reference>
<dbReference type="GO" id="GO:0016740">
    <property type="term" value="F:transferase activity"/>
    <property type="evidence" value="ECO:0007669"/>
    <property type="project" value="UniProtKB-ARBA"/>
</dbReference>
<evidence type="ECO:0000313" key="2">
    <source>
        <dbReference type="EMBL" id="GIQ71270.1"/>
    </source>
</evidence>
<dbReference type="GO" id="GO:0006418">
    <property type="term" value="P:tRNA aminoacylation for protein translation"/>
    <property type="evidence" value="ECO:0007669"/>
    <property type="project" value="InterPro"/>
</dbReference>
<dbReference type="InterPro" id="IPR045864">
    <property type="entry name" value="aa-tRNA-synth_II/BPL/LPL"/>
</dbReference>
<dbReference type="Pfam" id="PF00587">
    <property type="entry name" value="tRNA-synt_2b"/>
    <property type="match status" value="1"/>
</dbReference>
<dbReference type="Gene3D" id="3.30.930.10">
    <property type="entry name" value="Bira Bifunctional Protein, Domain 2"/>
    <property type="match status" value="1"/>
</dbReference>
<name>A0A8J4M4K5_9BACL</name>